<accession>A0A4Z1GR98</accession>
<protein>
    <submittedName>
        <fullName evidence="1">Uncharacterized protein</fullName>
    </submittedName>
</protein>
<dbReference type="AlphaFoldDB" id="A0A4Z1GR98"/>
<comment type="caution">
    <text evidence="1">The sequence shown here is derived from an EMBL/GenBank/DDBJ whole genome shotgun (WGS) entry which is preliminary data.</text>
</comment>
<name>A0A4Z1GR98_9HELO</name>
<gene>
    <name evidence="1" type="ORF">BHYA_0066g00370</name>
</gene>
<evidence type="ECO:0000313" key="2">
    <source>
        <dbReference type="Proteomes" id="UP000297814"/>
    </source>
</evidence>
<proteinExistence type="predicted"/>
<dbReference type="Proteomes" id="UP000297814">
    <property type="component" value="Unassembled WGS sequence"/>
</dbReference>
<organism evidence="1 2">
    <name type="scientific">Botrytis hyacinthi</name>
    <dbReference type="NCBI Taxonomy" id="278943"/>
    <lineage>
        <taxon>Eukaryota</taxon>
        <taxon>Fungi</taxon>
        <taxon>Dikarya</taxon>
        <taxon>Ascomycota</taxon>
        <taxon>Pezizomycotina</taxon>
        <taxon>Leotiomycetes</taxon>
        <taxon>Helotiales</taxon>
        <taxon>Sclerotiniaceae</taxon>
        <taxon>Botrytis</taxon>
    </lineage>
</organism>
<evidence type="ECO:0000313" key="1">
    <source>
        <dbReference type="EMBL" id="TGO38848.1"/>
    </source>
</evidence>
<reference evidence="1 2" key="1">
    <citation type="submission" date="2017-12" db="EMBL/GenBank/DDBJ databases">
        <title>Comparative genomics of Botrytis spp.</title>
        <authorList>
            <person name="Valero-Jimenez C.A."/>
            <person name="Tapia P."/>
            <person name="Veloso J."/>
            <person name="Silva-Moreno E."/>
            <person name="Staats M."/>
            <person name="Valdes J.H."/>
            <person name="Van Kan J.A.L."/>
        </authorList>
    </citation>
    <scope>NUCLEOTIDE SEQUENCE [LARGE SCALE GENOMIC DNA]</scope>
    <source>
        <strain evidence="1 2">Bh0001</strain>
    </source>
</reference>
<sequence length="87" mass="8912">MNCLISIGVFGKLSESPSLVFRNESKSKSVSASAVLSNPVVCTCSFALFLLGAGGGACCDSCDTCVYCACSGPCLRDIWGLESSSIS</sequence>
<keyword evidence="2" id="KW-1185">Reference proteome</keyword>
<dbReference type="EMBL" id="PQXK01000066">
    <property type="protein sequence ID" value="TGO38848.1"/>
    <property type="molecule type" value="Genomic_DNA"/>
</dbReference>